<dbReference type="Proteomes" id="UP001497480">
    <property type="component" value="Unassembled WGS sequence"/>
</dbReference>
<keyword evidence="1" id="KW-0902">Two-component regulatory system</keyword>
<keyword evidence="3" id="KW-0804">Transcription</keyword>
<dbReference type="GO" id="GO:0009736">
    <property type="term" value="P:cytokinin-activated signaling pathway"/>
    <property type="evidence" value="ECO:0007669"/>
    <property type="project" value="InterPro"/>
</dbReference>
<comment type="caution">
    <text evidence="7">The sequence shown here is derived from an EMBL/GenBank/DDBJ whole genome shotgun (WGS) entry which is preliminary data.</text>
</comment>
<gene>
    <name evidence="7" type="ORF">LLUT_LOCUS4477</name>
</gene>
<dbReference type="SMART" id="SM00448">
    <property type="entry name" value="REC"/>
    <property type="match status" value="1"/>
</dbReference>
<dbReference type="CDD" id="cd17584">
    <property type="entry name" value="REC_typeB_ARR-like"/>
    <property type="match status" value="1"/>
</dbReference>
<dbReference type="PANTHER" id="PTHR43874">
    <property type="entry name" value="TWO-COMPONENT RESPONSE REGULATOR"/>
    <property type="match status" value="1"/>
</dbReference>
<evidence type="ECO:0000256" key="3">
    <source>
        <dbReference type="ARBA" id="ARBA00023163"/>
    </source>
</evidence>
<feature type="region of interest" description="Disordered" evidence="5">
    <location>
        <begin position="134"/>
        <end position="188"/>
    </location>
</feature>
<accession>A0AAV1W3H2</accession>
<proteinExistence type="predicted"/>
<organism evidence="7 8">
    <name type="scientific">Lupinus luteus</name>
    <name type="common">European yellow lupine</name>
    <dbReference type="NCBI Taxonomy" id="3873"/>
    <lineage>
        <taxon>Eukaryota</taxon>
        <taxon>Viridiplantae</taxon>
        <taxon>Streptophyta</taxon>
        <taxon>Embryophyta</taxon>
        <taxon>Tracheophyta</taxon>
        <taxon>Spermatophyta</taxon>
        <taxon>Magnoliopsida</taxon>
        <taxon>eudicotyledons</taxon>
        <taxon>Gunneridae</taxon>
        <taxon>Pentapetalae</taxon>
        <taxon>rosids</taxon>
        <taxon>fabids</taxon>
        <taxon>Fabales</taxon>
        <taxon>Fabaceae</taxon>
        <taxon>Papilionoideae</taxon>
        <taxon>50 kb inversion clade</taxon>
        <taxon>genistoids sensu lato</taxon>
        <taxon>core genistoids</taxon>
        <taxon>Genisteae</taxon>
        <taxon>Lupinus</taxon>
    </lineage>
</organism>
<dbReference type="InterPro" id="IPR001789">
    <property type="entry name" value="Sig_transdc_resp-reg_receiver"/>
</dbReference>
<dbReference type="EMBL" id="CAXHTB010000003">
    <property type="protein sequence ID" value="CAL0303417.1"/>
    <property type="molecule type" value="Genomic_DNA"/>
</dbReference>
<dbReference type="GO" id="GO:0000160">
    <property type="term" value="P:phosphorelay signal transduction system"/>
    <property type="evidence" value="ECO:0007669"/>
    <property type="project" value="UniProtKB-KW"/>
</dbReference>
<evidence type="ECO:0000313" key="8">
    <source>
        <dbReference type="Proteomes" id="UP001497480"/>
    </source>
</evidence>
<keyword evidence="2" id="KW-0805">Transcription regulation</keyword>
<evidence type="ECO:0000256" key="1">
    <source>
        <dbReference type="ARBA" id="ARBA00023012"/>
    </source>
</evidence>
<dbReference type="PANTHER" id="PTHR43874:SF19">
    <property type="entry name" value="RESPONSE REGULATOR 23-RELATED"/>
    <property type="match status" value="1"/>
</dbReference>
<name>A0AAV1W3H2_LUPLU</name>
<feature type="domain" description="Response regulatory" evidence="6">
    <location>
        <begin position="9"/>
        <end position="125"/>
    </location>
</feature>
<reference evidence="7 8" key="1">
    <citation type="submission" date="2024-03" db="EMBL/GenBank/DDBJ databases">
        <authorList>
            <person name="Martinez-Hernandez J."/>
        </authorList>
    </citation>
    <scope>NUCLEOTIDE SEQUENCE [LARGE SCALE GENOMIC DNA]</scope>
</reference>
<dbReference type="AlphaFoldDB" id="A0AAV1W3H2"/>
<comment type="caution">
    <text evidence="4">Lacks conserved residue(s) required for the propagation of feature annotation.</text>
</comment>
<protein>
    <recommendedName>
        <fullName evidence="6">Response regulatory domain-containing protein</fullName>
    </recommendedName>
</protein>
<evidence type="ECO:0000256" key="5">
    <source>
        <dbReference type="SAM" id="MobiDB-lite"/>
    </source>
</evidence>
<evidence type="ECO:0000256" key="4">
    <source>
        <dbReference type="PROSITE-ProRule" id="PRU00169"/>
    </source>
</evidence>
<dbReference type="InterPro" id="IPR045279">
    <property type="entry name" value="ARR-like"/>
</dbReference>
<sequence length="633" mass="69424">MILEKVNFTVLVVDDNDTSLTIVANMLTSWDYKVLTANSADNALKTLREFQGFINLVITKVHMSGMNGYEFQQRVKEEFHIPVIMMSRDSMKKEVMTKSEENEAALCVLKPICADDLKEIRKYALAARKGKVVIENESRSSEGESSAPEKSSIEDVKPCAPSTVAHGTKRKKRYTKTKSNGMFNEHQGAENRRVLKKPKIVWTTQLHNLFMTAIKQLGYDKRGLVEGLSGKILKSNFASGLTLSVIKDIQTRSEKLRVPVQQYLQNMSHQPENRSTSNASIPFNQGQISPLNLPVQRNAYATTELGRDQFAYPMYKGPIHQNQQPFNGYNSLSPGILGQSSIGNNVNNIGANEMQQIFLGSNANPVYNSGTSNFPSYGIGHGLMTSTSGLTRSLSQNYGSSFGNQSFEYGLGNGNMASLSNSNVPWNKSNCIAPRNNSSYGIQQNAGSEMVGIGAKGGFNVGAKNYRSGLVMNETKSGNMHVARAVSPLRNNNNSFGLVNGTQNANMHVAPLGHNNVSFDLVNGSQYANDVGNEHQYNDSSITEGDVSRLEDDISELFMMVHSTDLLNEKEESHDVSECLNSHFSSSSTVLQLPEQPQTATNVIVTPAESSITQQNESTSNVDKNPNQASPTN</sequence>
<feature type="region of interest" description="Disordered" evidence="5">
    <location>
        <begin position="611"/>
        <end position="633"/>
    </location>
</feature>
<dbReference type="InterPro" id="IPR011006">
    <property type="entry name" value="CheY-like_superfamily"/>
</dbReference>
<keyword evidence="8" id="KW-1185">Reference proteome</keyword>
<evidence type="ECO:0000259" key="6">
    <source>
        <dbReference type="PROSITE" id="PS50110"/>
    </source>
</evidence>
<evidence type="ECO:0000313" key="7">
    <source>
        <dbReference type="EMBL" id="CAL0303417.1"/>
    </source>
</evidence>
<dbReference type="Pfam" id="PF00072">
    <property type="entry name" value="Response_reg"/>
    <property type="match status" value="1"/>
</dbReference>
<dbReference type="Gene3D" id="3.40.50.2300">
    <property type="match status" value="1"/>
</dbReference>
<dbReference type="SUPFAM" id="SSF52172">
    <property type="entry name" value="CheY-like"/>
    <property type="match status" value="1"/>
</dbReference>
<dbReference type="Gene3D" id="1.10.10.60">
    <property type="entry name" value="Homeodomain-like"/>
    <property type="match status" value="1"/>
</dbReference>
<evidence type="ECO:0000256" key="2">
    <source>
        <dbReference type="ARBA" id="ARBA00023015"/>
    </source>
</evidence>
<feature type="compositionally biased region" description="Basic residues" evidence="5">
    <location>
        <begin position="167"/>
        <end position="176"/>
    </location>
</feature>
<dbReference type="PROSITE" id="PS50110">
    <property type="entry name" value="RESPONSE_REGULATORY"/>
    <property type="match status" value="1"/>
</dbReference>